<reference evidence="2 4" key="6">
    <citation type="journal article" date="2005" name="PLoS Comput. Biol.">
        <title>Combined evidence annotation of transposable elements in genome sequences.</title>
        <authorList>
            <person name="Quesneville H."/>
            <person name="Bergman C.M."/>
            <person name="Andrieu O."/>
            <person name="Autard D."/>
            <person name="Nouaud D."/>
            <person name="Ashburner M."/>
            <person name="Anxolabehere D."/>
        </authorList>
    </citation>
    <scope>NUCLEOTIDE SEQUENCE [LARGE SCALE GENOMIC DNA]</scope>
    <source>
        <strain evidence="4">Berkeley</strain>
    </source>
</reference>
<gene>
    <name evidence="2" type="primary">Dmel\CG43445</name>
    <name evidence="2 3" type="ORF">CG43445</name>
    <name evidence="2" type="ORF">Dmel_CG43445</name>
</gene>
<reference evidence="4" key="3">
    <citation type="journal article" date="2002" name="Genome Biol.">
        <title>Annotation of the Drosophila melanogaster euchromatic genome: a systematic review.</title>
        <authorList>
            <person name="Misra S."/>
            <person name="Crosby M.A."/>
            <person name="Mungall C.J."/>
            <person name="Matthews B.B."/>
            <person name="Campbell K.S."/>
            <person name="Hradecky P."/>
            <person name="Huang Y."/>
            <person name="Kaminker J.S."/>
            <person name="Millburn G.H."/>
            <person name="Prochnik S.E."/>
            <person name="Smith C.D."/>
            <person name="Tupy J.L."/>
            <person name="Whitfied E.J."/>
            <person name="Bayraktaroglu L."/>
            <person name="Berman B.P."/>
            <person name="Bettencourt B.R."/>
            <person name="Celniker S.E."/>
            <person name="de Grey A.D."/>
            <person name="Drysdale R.A."/>
            <person name="Harris N.L."/>
            <person name="Richter J."/>
            <person name="Russo S."/>
            <person name="Schroeder A.J."/>
            <person name="Shu S.Q."/>
            <person name="Stapleton M."/>
            <person name="Yamada C."/>
            <person name="Ashburner M."/>
            <person name="Gelbart W.M."/>
            <person name="Rubin G.M."/>
            <person name="Lewis S.E."/>
        </authorList>
    </citation>
    <scope>GENOME REANNOTATION</scope>
    <source>
        <strain evidence="4">Berkeley</strain>
    </source>
</reference>
<dbReference type="AlphaFoldDB" id="D5A7P2"/>
<reference evidence="2 4" key="9">
    <citation type="journal article" date="2007" name="Science">
        <title>Sequence finishing and mapping of Drosophila melanogaster heterochromatin.</title>
        <authorList>
            <person name="Hoskins R.A."/>
            <person name="Carlson J.W."/>
            <person name="Kennedy C."/>
            <person name="Acevedo D."/>
            <person name="Evans-Holm M."/>
            <person name="Frise E."/>
            <person name="Wan K.H."/>
            <person name="Park S."/>
            <person name="Mendez-Lago M."/>
            <person name="Rossi F."/>
            <person name="Villasante A."/>
            <person name="Dimitri P."/>
            <person name="Karpen G.H."/>
            <person name="Celniker S.E."/>
        </authorList>
    </citation>
    <scope>NUCLEOTIDE SEQUENCE [LARGE SCALE GENOMIC DNA]</scope>
    <source>
        <strain evidence="4">Berkeley</strain>
    </source>
</reference>
<dbReference type="EMBL" id="AE014297">
    <property type="protein sequence ID" value="AFH06492.1"/>
    <property type="molecule type" value="Genomic_DNA"/>
</dbReference>
<name>D5A7P2_DROME</name>
<dbReference type="Proteomes" id="UP000000803">
    <property type="component" value="Chromosome 3R"/>
</dbReference>
<evidence type="ECO:0000313" key="2">
    <source>
        <dbReference type="EMBL" id="AFH06492.1"/>
    </source>
</evidence>
<reference evidence="2 4" key="1">
    <citation type="journal article" date="2000" name="Science">
        <title>The genome sequence of Drosophila melanogaster.</title>
        <authorList>
            <person name="Adams M.D."/>
            <person name="Celniker S.E."/>
            <person name="Holt R.A."/>
            <person name="Evans C.A."/>
            <person name="Gocayne J.D."/>
            <person name="Amanatides P.G."/>
            <person name="Scherer S.E."/>
            <person name="Li P.W."/>
            <person name="Hoskins R.A."/>
            <person name="Galle R.F."/>
            <person name="George R.A."/>
            <person name="Lewis S.E."/>
            <person name="Richards S."/>
            <person name="Ashburner M."/>
            <person name="Henderson S.N."/>
            <person name="Sutton G.G."/>
            <person name="Wortman J.R."/>
            <person name="Yandell M.D."/>
            <person name="Zhang Q."/>
            <person name="Chen L.X."/>
            <person name="Brandon R.C."/>
            <person name="Rogers Y.H."/>
            <person name="Blazej R.G."/>
            <person name="Champe M."/>
            <person name="Pfeiffer B.D."/>
            <person name="Wan K.H."/>
            <person name="Doyle C."/>
            <person name="Baxter E.G."/>
            <person name="Helt G."/>
            <person name="Nelson C.R."/>
            <person name="Gabor G.L."/>
            <person name="Abril J.F."/>
            <person name="Agbayani A."/>
            <person name="An H.J."/>
            <person name="Andrews-Pfannkoch C."/>
            <person name="Baldwin D."/>
            <person name="Ballew R.M."/>
            <person name="Basu A."/>
            <person name="Baxendale J."/>
            <person name="Bayraktaroglu L."/>
            <person name="Beasley E.M."/>
            <person name="Beeson K.Y."/>
            <person name="Benos P.V."/>
            <person name="Berman B.P."/>
            <person name="Bhandari D."/>
            <person name="Bolshakov S."/>
            <person name="Borkova D."/>
            <person name="Botchan M.R."/>
            <person name="Bouck J."/>
            <person name="Brokstein P."/>
            <person name="Brottier P."/>
            <person name="Burtis K.C."/>
            <person name="Busam D.A."/>
            <person name="Butler H."/>
            <person name="Cadieu E."/>
            <person name="Center A."/>
            <person name="Chandra I."/>
            <person name="Cherry J.M."/>
            <person name="Cawley S."/>
            <person name="Dahlke C."/>
            <person name="Davenport L.B."/>
            <person name="Davies P."/>
            <person name="de Pablos B."/>
            <person name="Delcher A."/>
            <person name="Deng Z."/>
            <person name="Mays A.D."/>
            <person name="Dew I."/>
            <person name="Dietz S.M."/>
            <person name="Dodson K."/>
            <person name="Doup L.E."/>
            <person name="Downes M."/>
            <person name="Dugan-Rocha S."/>
            <person name="Dunkov B.C."/>
            <person name="Dunn P."/>
            <person name="Durbin K.J."/>
            <person name="Evangelista C.C."/>
            <person name="Ferraz C."/>
            <person name="Ferriera S."/>
            <person name="Fleischmann W."/>
            <person name="Fosler C."/>
            <person name="Gabrielian A.E."/>
            <person name="Garg N.S."/>
            <person name="Gelbart W.M."/>
            <person name="Glasser K."/>
            <person name="Glodek A."/>
            <person name="Gong F."/>
            <person name="Gorrell J.H."/>
            <person name="Gu Z."/>
            <person name="Guan P."/>
            <person name="Harris M."/>
            <person name="Harris N.L."/>
            <person name="Harvey D."/>
            <person name="Heiman T.J."/>
            <person name="Hernandez J.R."/>
            <person name="Houck J."/>
            <person name="Hostin D."/>
            <person name="Houston K.A."/>
            <person name="Howland T.J."/>
            <person name="Wei M.H."/>
            <person name="Ibegwam C."/>
            <person name="Jalali M."/>
            <person name="Kalush F."/>
            <person name="Karpen G.H."/>
            <person name="Ke Z."/>
            <person name="Kennison J.A."/>
            <person name="Ketchum K.A."/>
            <person name="Kimmel B.E."/>
            <person name="Kodira C.D."/>
            <person name="Kraft C."/>
            <person name="Kravitz S."/>
            <person name="Kulp D."/>
            <person name="Lai Z."/>
            <person name="Lasko P."/>
            <person name="Lei Y."/>
            <person name="Levitsky A.A."/>
            <person name="Li J."/>
            <person name="Li Z."/>
            <person name="Liang Y."/>
            <person name="Lin X."/>
            <person name="Liu X."/>
            <person name="Mattei B."/>
            <person name="McIntosh T.C."/>
            <person name="McLeod M.P."/>
            <person name="McPherson D."/>
            <person name="Merkulov G."/>
            <person name="Milshina N.V."/>
            <person name="Mobarry C."/>
            <person name="Morris J."/>
            <person name="Moshrefi A."/>
            <person name="Mount S.M."/>
            <person name="Moy M."/>
            <person name="Murphy B."/>
            <person name="Murphy L."/>
            <person name="Muzny D.M."/>
            <person name="Nelson D.L."/>
            <person name="Nelson D.R."/>
            <person name="Nelson K.A."/>
            <person name="Nixon K."/>
            <person name="Nusskern D.R."/>
            <person name="Pacleb J.M."/>
            <person name="Palazzolo M."/>
            <person name="Pittman G.S."/>
            <person name="Pan S."/>
            <person name="Pollard J."/>
            <person name="Puri V."/>
            <person name="Reese M.G."/>
            <person name="Reinert K."/>
            <person name="Remington K."/>
            <person name="Saunders R.D."/>
            <person name="Scheeler F."/>
            <person name="Shen H."/>
            <person name="Shue B.C."/>
            <person name="Siden-Kiamos I."/>
            <person name="Simpson M."/>
            <person name="Skupski M.P."/>
            <person name="Smith T."/>
            <person name="Spier E."/>
            <person name="Spradling A.C."/>
            <person name="Stapleton M."/>
            <person name="Strong R."/>
            <person name="Sun E."/>
            <person name="Svirskas R."/>
            <person name="Tector C."/>
            <person name="Turner R."/>
            <person name="Venter E."/>
            <person name="Wang A.H."/>
            <person name="Wang X."/>
            <person name="Wang Z.Y."/>
            <person name="Wassarman D.A."/>
            <person name="Weinstock G.M."/>
            <person name="Weissenbach J."/>
            <person name="Williams S.M."/>
            <person name="WoodageT"/>
            <person name="Worley K.C."/>
            <person name="Wu D."/>
            <person name="Yang S."/>
            <person name="Yao Q.A."/>
            <person name="Ye J."/>
            <person name="Yeh R.F."/>
            <person name="Zaveri J.S."/>
            <person name="Zhan M."/>
            <person name="Zhang G."/>
            <person name="Zhao Q."/>
            <person name="Zheng L."/>
            <person name="Zheng X.H."/>
            <person name="Zhong F.N."/>
            <person name="Zhong W."/>
            <person name="Zhou X."/>
            <person name="Zhu S."/>
            <person name="Zhu X."/>
            <person name="Smith H.O."/>
            <person name="Gibbs R.A."/>
            <person name="Myers E.W."/>
            <person name="Rubin G.M."/>
            <person name="Venter J.C."/>
        </authorList>
    </citation>
    <scope>NUCLEOTIDE SEQUENCE [LARGE SCALE GENOMIC DNA]</scope>
    <source>
        <strain evidence="4">Berkeley</strain>
    </source>
</reference>
<evidence type="ECO:0000313" key="3">
    <source>
        <dbReference type="FlyBase" id="FBgn0263399"/>
    </source>
</evidence>
<dbReference type="PaxDb" id="7227-FBpp0301129"/>
<dbReference type="KEGG" id="dme:Dmel_CG43445"/>
<protein>
    <submittedName>
        <fullName evidence="1">MIP20232p</fullName>
    </submittedName>
</protein>
<reference evidence="1" key="10">
    <citation type="submission" date="2010-04" db="EMBL/GenBank/DDBJ databases">
        <authorList>
            <person name="Carlson J."/>
            <person name="Booth B."/>
            <person name="Frise E."/>
            <person name="Sandler J."/>
            <person name="Wan K."/>
            <person name="Yu C."/>
            <person name="Celniker S."/>
        </authorList>
    </citation>
    <scope>NUCLEOTIDE SEQUENCE</scope>
</reference>
<dbReference type="AGR" id="FB:FBgn0263399"/>
<dbReference type="Bgee" id="FBgn0263399">
    <property type="expression patterns" value="Expressed in brain and 3 other cell types or tissues"/>
</dbReference>
<dbReference type="DNASU" id="12798450"/>
<keyword evidence="4" id="KW-1185">Reference proteome</keyword>
<dbReference type="EMBL" id="BT122169">
    <property type="protein sequence ID" value="ADE41244.1"/>
    <property type="molecule type" value="mRNA"/>
</dbReference>
<dbReference type="FlyBase" id="FBgn0263399">
    <property type="gene designation" value="CG43445"/>
</dbReference>
<reference evidence="2" key="15">
    <citation type="submission" date="2024-06" db="EMBL/GenBank/DDBJ databases">
        <title>Drosophila melanogaster release 4 sequence.</title>
        <authorList>
            <consortium name="Berkeley Drosophila Genome Project"/>
            <person name="Celniker S."/>
            <person name="Carlson J."/>
            <person name="Wan K."/>
            <person name="Pfeiffer B."/>
            <person name="Frise E."/>
            <person name="George R."/>
            <person name="Hoskins R."/>
            <person name="Stapleton M."/>
            <person name="Pacleb J."/>
            <person name="Park S."/>
            <person name="Svirskas R."/>
            <person name="Smith E."/>
            <person name="Yu C."/>
            <person name="Rubin G."/>
        </authorList>
    </citation>
    <scope>NUCLEOTIDE SEQUENCE</scope>
</reference>
<reference evidence="2" key="7">
    <citation type="submission" date="2006-08" db="EMBL/GenBank/DDBJ databases">
        <authorList>
            <person name="Celniker S."/>
            <person name="Carlson J."/>
            <person name="Wan K."/>
            <person name="Frise E."/>
            <person name="Hoskins R."/>
            <person name="Park S."/>
            <person name="Svirskas R."/>
            <person name="Rubin G."/>
        </authorList>
    </citation>
    <scope>NUCLEOTIDE SEQUENCE</scope>
</reference>
<reference evidence="2" key="13">
    <citation type="journal article" date="2015" name="Genome Res.">
        <title>The Release 6 reference sequence of the Drosophila melanogaster genome.</title>
        <authorList>
            <person name="Hoskins R.A."/>
            <person name="Carlson J.W."/>
            <person name="Wan K.H."/>
            <person name="Park S."/>
            <person name="Mendez I."/>
            <person name="Galle S.E."/>
            <person name="Booth B.W."/>
            <person name="Pfeiffer B.D."/>
            <person name="George R.A."/>
            <person name="Svirskas R."/>
            <person name="Krzywinski M."/>
            <person name="Schein J."/>
            <person name="Accardo M.C."/>
            <person name="Damia E."/>
            <person name="Messina G."/>
            <person name="Mendez-Lago M."/>
            <person name="de Pablos B."/>
            <person name="Demakova O.V."/>
            <person name="Andreyeva E.N."/>
            <person name="Boldyreva L.V."/>
            <person name="Marra M."/>
            <person name="Carvalho A.B."/>
            <person name="Dimitri P."/>
            <person name="Villasante A."/>
            <person name="Zhimulev I.F."/>
            <person name="Rubin G.M."/>
            <person name="Karpen G.H."/>
            <person name="Celniker S.E."/>
        </authorList>
    </citation>
    <scope>NUCLEOTIDE SEQUENCE</scope>
</reference>
<sequence length="64" mass="7248">MLPSTEVLRRWRVSCICRCSTACNNSVNVACKIDGFVGCLGWVVGIKWLLYGRPRSRTSRELKT</sequence>
<reference evidence="2" key="12">
    <citation type="journal article" date="2015" name="G3 (Bethesda)">
        <title>Gene Model Annotations for Drosophila melanogaster: The Rule-Benders.</title>
        <authorList>
            <consortium name="FlyBase Consortium"/>
            <person name="Crosby M.A."/>
            <person name="Gramates L.S."/>
            <person name="Dos Santos G."/>
            <person name="Matthews B.B."/>
            <person name="St Pierre S.E."/>
            <person name="Zhou P."/>
            <person name="Schroeder A.J."/>
            <person name="Falls K."/>
            <person name="Emmert D.B."/>
            <person name="Russo S.M."/>
            <person name="Gelbart W.M."/>
            <person name="null"/>
        </authorList>
    </citation>
    <scope>NUCLEOTIDE SEQUENCE</scope>
</reference>
<proteinExistence type="evidence at transcript level"/>
<reference evidence="4" key="2">
    <citation type="journal article" date="2002" name="Genome Biol.">
        <title>Finishing a whole-genome shotgun: release 3 of the Drosophila melanogaster euchromatic genome sequence.</title>
        <authorList>
            <person name="Celniker S.E."/>
            <person name="Wheeler D.A."/>
            <person name="Kronmiller B."/>
            <person name="Carlson J.W."/>
            <person name="Halpern A."/>
            <person name="Patel S."/>
            <person name="Adams M."/>
            <person name="Champe M."/>
            <person name="Dugan S.P."/>
            <person name="Frise E."/>
            <person name="Hodgson A."/>
            <person name="George R.A."/>
            <person name="Hoskins R.A."/>
            <person name="Laverty T."/>
            <person name="Muzny D.M."/>
            <person name="Nelson C.R."/>
            <person name="Pacleb J.M."/>
            <person name="Park S."/>
            <person name="Pfeiffer B.D."/>
            <person name="Richards S."/>
            <person name="Sodergren E.J."/>
            <person name="Svirskas R."/>
            <person name="Tabor P.E."/>
            <person name="Wan K."/>
            <person name="Stapleton M."/>
            <person name="Sutton G.G."/>
            <person name="Venter C."/>
            <person name="Weinstock G."/>
            <person name="Scherer S.E."/>
            <person name="Myers E.W."/>
            <person name="Gibbs R.A."/>
            <person name="Rubin G.M."/>
        </authorList>
    </citation>
    <scope>NUCLEOTIDE SEQUENCE [LARGE SCALE GENOMIC DNA]</scope>
    <source>
        <strain evidence="4">Berkeley</strain>
    </source>
</reference>
<dbReference type="BioGRID-ORCS" id="12798450">
    <property type="hits" value="0 hits in 1 CRISPR screen"/>
</dbReference>
<reference evidence="4" key="4">
    <citation type="journal article" date="2002" name="Genome Biol.">
        <title>The transposable elements of the Drosophila melanogaster euchromatin: a genomics perspective.</title>
        <authorList>
            <person name="Kaminker J.S."/>
            <person name="Bergman C.M."/>
            <person name="Kronmiller B."/>
            <person name="Carlson J."/>
            <person name="Svirskas R."/>
            <person name="Patel S."/>
            <person name="Frise E."/>
            <person name="Wheeler D.A."/>
            <person name="Lewis S.E."/>
            <person name="Rubin G.M."/>
            <person name="Ashburner M."/>
            <person name="Celniker S.E."/>
        </authorList>
    </citation>
    <scope>NUCLEOTIDE SEQUENCE [LARGE SCALE GENOMIC DNA]</scope>
    <source>
        <strain evidence="4">Berkeley</strain>
    </source>
</reference>
<organism evidence="1">
    <name type="scientific">Drosophila melanogaster</name>
    <name type="common">Fruit fly</name>
    <dbReference type="NCBI Taxonomy" id="7227"/>
    <lineage>
        <taxon>Eukaryota</taxon>
        <taxon>Metazoa</taxon>
        <taxon>Ecdysozoa</taxon>
        <taxon>Arthropoda</taxon>
        <taxon>Hexapoda</taxon>
        <taxon>Insecta</taxon>
        <taxon>Pterygota</taxon>
        <taxon>Neoptera</taxon>
        <taxon>Endopterygota</taxon>
        <taxon>Diptera</taxon>
        <taxon>Brachycera</taxon>
        <taxon>Muscomorpha</taxon>
        <taxon>Ephydroidea</taxon>
        <taxon>Drosophilidae</taxon>
        <taxon>Drosophila</taxon>
        <taxon>Sophophora</taxon>
    </lineage>
</organism>
<evidence type="ECO:0000313" key="4">
    <source>
        <dbReference type="Proteomes" id="UP000000803"/>
    </source>
</evidence>
<reference evidence="2" key="11">
    <citation type="journal article" date="2015" name="G3 (Bethesda)">
        <title>Gene Model Annotations for Drosophila melanogaster: Impact of High-Throughput Data.</title>
        <authorList>
            <consortium name="FlyBase Consortium"/>
            <person name="Matthews B.B."/>
            <person name="Dos Santos G."/>
            <person name="Crosby M.A."/>
            <person name="Emmert D.B."/>
            <person name="St Pierre S.E."/>
            <person name="Gramates L.S."/>
            <person name="Zhou P."/>
            <person name="Schroeder A.J."/>
            <person name="Falls K."/>
            <person name="Strelets V."/>
            <person name="Russo S.M."/>
            <person name="Gelbart W.M."/>
            <person name="null"/>
        </authorList>
    </citation>
    <scope>NUCLEOTIDE SEQUENCE</scope>
</reference>
<dbReference type="GeneID" id="12798450"/>
<reference evidence="2 4" key="8">
    <citation type="journal article" date="2007" name="Science">
        <title>The Release 5.1 annotation of Drosophila melanogaster heterochromatin.</title>
        <authorList>
            <person name="Smith C.D."/>
            <person name="Shu S."/>
            <person name="Mungall C.J."/>
            <person name="Karpen G.H."/>
        </authorList>
    </citation>
    <scope>NUCLEOTIDE SEQUENCE [LARGE SCALE GENOMIC DNA]</scope>
    <source>
        <strain evidence="4">Berkeley</strain>
    </source>
</reference>
<reference evidence="2" key="14">
    <citation type="submission" date="2023-12" db="EMBL/GenBank/DDBJ databases">
        <authorList>
            <consortium name="FlyBase"/>
        </authorList>
    </citation>
    <scope>NUCLEOTIDE SEQUENCE</scope>
</reference>
<dbReference type="RefSeq" id="NP_001247174.1">
    <property type="nucleotide sequence ID" value="NM_001260245.1"/>
</dbReference>
<dbReference type="VEuPathDB" id="VectorBase:FBgn0263399"/>
<dbReference type="OrthoDB" id="7852949at2759"/>
<dbReference type="HOGENOM" id="CLU_2869922_0_0_1"/>
<evidence type="ECO:0000313" key="1">
    <source>
        <dbReference type="EMBL" id="ADE41244.1"/>
    </source>
</evidence>
<accession>D5A7P2</accession>
<reference evidence="2 4" key="5">
    <citation type="journal article" date="2002" name="Genome Biol.">
        <title>Heterochromatic sequences in a Drosophila whole-genome shotgun assembly.</title>
        <authorList>
            <person name="Hoskins R.A."/>
            <person name="Smith C.D."/>
            <person name="Carlson J.W."/>
            <person name="Carvalho A.B."/>
            <person name="Halpern A."/>
            <person name="Kaminker J.S."/>
            <person name="Kennedy C."/>
            <person name="Mungall C.J."/>
            <person name="Sullivan B.A."/>
            <person name="Sutton G.G."/>
            <person name="Yasuhara J.C."/>
            <person name="Wakimoto B.T."/>
            <person name="Myers E.W."/>
            <person name="Celniker S.E."/>
            <person name="Rubin G.M."/>
            <person name="Karpen G.H."/>
        </authorList>
    </citation>
    <scope>NUCLEOTIDE SEQUENCE [LARGE SCALE GENOMIC DNA]</scope>
    <source>
        <strain evidence="4">Berkeley</strain>
    </source>
</reference>